<evidence type="ECO:0000256" key="1">
    <source>
        <dbReference type="ARBA" id="ARBA00000085"/>
    </source>
</evidence>
<evidence type="ECO:0000259" key="9">
    <source>
        <dbReference type="PROSITE" id="PS50109"/>
    </source>
</evidence>
<dbReference type="SUPFAM" id="SSF55874">
    <property type="entry name" value="ATPase domain of HSP90 chaperone/DNA topoisomerase II/histidine kinase"/>
    <property type="match status" value="1"/>
</dbReference>
<evidence type="ECO:0000313" key="11">
    <source>
        <dbReference type="Proteomes" id="UP000256304"/>
    </source>
</evidence>
<protein>
    <recommendedName>
        <fullName evidence="2">histidine kinase</fullName>
        <ecNumber evidence="2">2.7.13.3</ecNumber>
    </recommendedName>
</protein>
<dbReference type="SMART" id="SM00387">
    <property type="entry name" value="HATPase_c"/>
    <property type="match status" value="1"/>
</dbReference>
<evidence type="ECO:0000256" key="6">
    <source>
        <dbReference type="ARBA" id="ARBA00022840"/>
    </source>
</evidence>
<proteinExistence type="predicted"/>
<keyword evidence="6" id="KW-0067">ATP-binding</keyword>
<dbReference type="InterPro" id="IPR005467">
    <property type="entry name" value="His_kinase_dom"/>
</dbReference>
<sequence>MLSLLRDSIKGRMIVILLLSSIVPVSLLGGVSYYSFHSFMENKLKSGVQENLEKELIGLDNILKNLNFAAQQLALDKSITTRVQHYMVSDDQIERKDILLGVLDRMSLINYSSPFAGIIALLDAKTNQPFMQSYPTQSVIHITQHPLLLEANGVMYFAPHQSTDKYNEDHTQVFSLARKVSDYETNTSFYVYVESNFNTLQRLFNNVQYGETVKHLLLDKNDRIVYSEDPAHFPMQAKFKLHDSKSSIRDLRFITASEQGWKLAVVMKGDAFQNEVNSWFGKYVTVGMFSLLLSLLLAYICWRTIYRPLHVFRREIEGVGDDLAHRPKKWLRLREFDEVLGRFYAMKDRVFDLLKEIERREKAKSNVEVEKLKHQINPHFIHNTLNTVQVIAKMNKQNEIVRLITHFTRILHYNLGKEGTHVRVQEEVDNLNDYLALQNIRYSHQFDVRMDINPSTLNEMIPRFVLQPLVENAIYHGFRNRDGMIKVSIDPHPDGGIVMCVADNGEGMPPDRLQSLLEDKSAGGRSVGMGIGLSFVHRLIQAYYGESSGLRIESELGRGTSITILILKGMGGDSYDSGDSGR</sequence>
<reference evidence="10 11" key="1">
    <citation type="submission" date="2018-08" db="EMBL/GenBank/DDBJ databases">
        <title>Genomic Encyclopedia of Type Strains, Phase III (KMG-III): the genomes of soil and plant-associated and newly described type strains.</title>
        <authorList>
            <person name="Whitman W."/>
        </authorList>
    </citation>
    <scope>NUCLEOTIDE SEQUENCE [LARGE SCALE GENOMIC DNA]</scope>
    <source>
        <strain evidence="10 11">CGMCC 1.10966</strain>
    </source>
</reference>
<comment type="caution">
    <text evidence="10">The sequence shown here is derived from an EMBL/GenBank/DDBJ whole genome shotgun (WGS) entry which is preliminary data.</text>
</comment>
<dbReference type="GO" id="GO:0005524">
    <property type="term" value="F:ATP binding"/>
    <property type="evidence" value="ECO:0007669"/>
    <property type="project" value="UniProtKB-KW"/>
</dbReference>
<comment type="catalytic activity">
    <reaction evidence="1">
        <text>ATP + protein L-histidine = ADP + protein N-phospho-L-histidine.</text>
        <dbReference type="EC" id="2.7.13.3"/>
    </reaction>
</comment>
<keyword evidence="11" id="KW-1185">Reference proteome</keyword>
<keyword evidence="5 10" id="KW-0418">Kinase</keyword>
<accession>A0A3D9Q463</accession>
<evidence type="ECO:0000256" key="3">
    <source>
        <dbReference type="ARBA" id="ARBA00022679"/>
    </source>
</evidence>
<keyword evidence="8" id="KW-1133">Transmembrane helix</keyword>
<dbReference type="RefSeq" id="WP_116192407.1">
    <property type="nucleotide sequence ID" value="NZ_QTTN01000055.1"/>
</dbReference>
<dbReference type="GO" id="GO:0016020">
    <property type="term" value="C:membrane"/>
    <property type="evidence" value="ECO:0007669"/>
    <property type="project" value="InterPro"/>
</dbReference>
<dbReference type="EMBL" id="QTTN01000055">
    <property type="protein sequence ID" value="REE57432.1"/>
    <property type="molecule type" value="Genomic_DNA"/>
</dbReference>
<keyword evidence="8" id="KW-0812">Transmembrane</keyword>
<dbReference type="Pfam" id="PF06580">
    <property type="entry name" value="His_kinase"/>
    <property type="match status" value="1"/>
</dbReference>
<dbReference type="PANTHER" id="PTHR34220">
    <property type="entry name" value="SENSOR HISTIDINE KINASE YPDA"/>
    <property type="match status" value="1"/>
</dbReference>
<evidence type="ECO:0000256" key="8">
    <source>
        <dbReference type="SAM" id="Phobius"/>
    </source>
</evidence>
<gene>
    <name evidence="10" type="ORF">A8990_15510</name>
</gene>
<evidence type="ECO:0000256" key="2">
    <source>
        <dbReference type="ARBA" id="ARBA00012438"/>
    </source>
</evidence>
<dbReference type="Gene3D" id="3.30.565.10">
    <property type="entry name" value="Histidine kinase-like ATPase, C-terminal domain"/>
    <property type="match status" value="1"/>
</dbReference>
<dbReference type="PROSITE" id="PS50109">
    <property type="entry name" value="HIS_KIN"/>
    <property type="match status" value="1"/>
</dbReference>
<dbReference type="GO" id="GO:0000155">
    <property type="term" value="F:phosphorelay sensor kinase activity"/>
    <property type="evidence" value="ECO:0007669"/>
    <property type="project" value="InterPro"/>
</dbReference>
<dbReference type="EC" id="2.7.13.3" evidence="2"/>
<feature type="transmembrane region" description="Helical" evidence="8">
    <location>
        <begin position="12"/>
        <end position="36"/>
    </location>
</feature>
<dbReference type="AlphaFoldDB" id="A0A3D9Q463"/>
<dbReference type="PANTHER" id="PTHR34220:SF7">
    <property type="entry name" value="SENSOR HISTIDINE KINASE YPDA"/>
    <property type="match status" value="1"/>
</dbReference>
<organism evidence="10 11">
    <name type="scientific">Paenibacillus taihuensis</name>
    <dbReference type="NCBI Taxonomy" id="1156355"/>
    <lineage>
        <taxon>Bacteria</taxon>
        <taxon>Bacillati</taxon>
        <taxon>Bacillota</taxon>
        <taxon>Bacilli</taxon>
        <taxon>Bacillales</taxon>
        <taxon>Paenibacillaceae</taxon>
        <taxon>Paenibacillus</taxon>
    </lineage>
</organism>
<evidence type="ECO:0000256" key="5">
    <source>
        <dbReference type="ARBA" id="ARBA00022777"/>
    </source>
</evidence>
<dbReference type="InterPro" id="IPR050640">
    <property type="entry name" value="Bact_2-comp_sensor_kinase"/>
</dbReference>
<keyword evidence="4" id="KW-0547">Nucleotide-binding</keyword>
<dbReference type="OrthoDB" id="9776552at2"/>
<feature type="domain" description="Histidine kinase" evidence="9">
    <location>
        <begin position="465"/>
        <end position="570"/>
    </location>
</feature>
<keyword evidence="8" id="KW-0472">Membrane</keyword>
<keyword evidence="7" id="KW-0902">Two-component regulatory system</keyword>
<evidence type="ECO:0000313" key="10">
    <source>
        <dbReference type="EMBL" id="REE57432.1"/>
    </source>
</evidence>
<dbReference type="PRINTS" id="PR00344">
    <property type="entry name" value="BCTRLSENSOR"/>
</dbReference>
<keyword evidence="3" id="KW-0808">Transferase</keyword>
<evidence type="ECO:0000256" key="4">
    <source>
        <dbReference type="ARBA" id="ARBA00022741"/>
    </source>
</evidence>
<dbReference type="InterPro" id="IPR036890">
    <property type="entry name" value="HATPase_C_sf"/>
</dbReference>
<dbReference type="Pfam" id="PF02518">
    <property type="entry name" value="HATPase_c"/>
    <property type="match status" value="1"/>
</dbReference>
<dbReference type="InterPro" id="IPR003594">
    <property type="entry name" value="HATPase_dom"/>
</dbReference>
<name>A0A3D9Q463_9BACL</name>
<evidence type="ECO:0000256" key="7">
    <source>
        <dbReference type="ARBA" id="ARBA00023012"/>
    </source>
</evidence>
<dbReference type="InterPro" id="IPR010559">
    <property type="entry name" value="Sig_transdc_His_kin_internal"/>
</dbReference>
<dbReference type="Proteomes" id="UP000256304">
    <property type="component" value="Unassembled WGS sequence"/>
</dbReference>
<dbReference type="InterPro" id="IPR004358">
    <property type="entry name" value="Sig_transdc_His_kin-like_C"/>
</dbReference>